<dbReference type="EMBL" id="JACWMY010000004">
    <property type="protein sequence ID" value="MBD1364136.1"/>
    <property type="molecule type" value="Genomic_DNA"/>
</dbReference>
<name>A0ABR7WP85_9SPHI</name>
<gene>
    <name evidence="1" type="ORF">IDJ77_09975</name>
</gene>
<dbReference type="RefSeq" id="WP_191188795.1">
    <property type="nucleotide sequence ID" value="NZ_JACWMY010000004.1"/>
</dbReference>
<dbReference type="Proteomes" id="UP000606600">
    <property type="component" value="Unassembled WGS sequence"/>
</dbReference>
<protein>
    <recommendedName>
        <fullName evidence="3">Lipocalin-like domain-containing protein</fullName>
    </recommendedName>
</protein>
<sequence>MGKFILTITLLLSVWGFSPPATINGKWKVGEVQVSAITEKATPKQKAMLVAQTKKMFIGQIFDFRDGQAFSMSPGMPTMPGNLTWSYNASTGILLITEANDPRSRIFDMAASEQDGKVIFTIRDAPIALTMHRL</sequence>
<keyword evidence="2" id="KW-1185">Reference proteome</keyword>
<evidence type="ECO:0000313" key="2">
    <source>
        <dbReference type="Proteomes" id="UP000606600"/>
    </source>
</evidence>
<organism evidence="1 2">
    <name type="scientific">Mucilaginibacter pankratovii</name>
    <dbReference type="NCBI Taxonomy" id="2772110"/>
    <lineage>
        <taxon>Bacteria</taxon>
        <taxon>Pseudomonadati</taxon>
        <taxon>Bacteroidota</taxon>
        <taxon>Sphingobacteriia</taxon>
        <taxon>Sphingobacteriales</taxon>
        <taxon>Sphingobacteriaceae</taxon>
        <taxon>Mucilaginibacter</taxon>
    </lineage>
</organism>
<proteinExistence type="predicted"/>
<evidence type="ECO:0008006" key="3">
    <source>
        <dbReference type="Google" id="ProtNLM"/>
    </source>
</evidence>
<reference evidence="1 2" key="1">
    <citation type="submission" date="2020-09" db="EMBL/GenBank/DDBJ databases">
        <title>Novel species of Mucilaginibacter isolated from a glacier on the Tibetan Plateau.</title>
        <authorList>
            <person name="Liu Q."/>
            <person name="Xin Y.-H."/>
        </authorList>
    </citation>
    <scope>NUCLEOTIDE SEQUENCE [LARGE SCALE GENOMIC DNA]</scope>
    <source>
        <strain evidence="1 2">ZT4R22</strain>
    </source>
</reference>
<comment type="caution">
    <text evidence="1">The sequence shown here is derived from an EMBL/GenBank/DDBJ whole genome shotgun (WGS) entry which is preliminary data.</text>
</comment>
<evidence type="ECO:0000313" key="1">
    <source>
        <dbReference type="EMBL" id="MBD1364136.1"/>
    </source>
</evidence>
<accession>A0ABR7WP85</accession>